<dbReference type="EC" id="2.1.1.72" evidence="1"/>
<evidence type="ECO:0000256" key="1">
    <source>
        <dbReference type="ARBA" id="ARBA00011900"/>
    </source>
</evidence>
<dbReference type="InterPro" id="IPR029063">
    <property type="entry name" value="SAM-dependent_MTases_sf"/>
</dbReference>
<dbReference type="CDD" id="cd02440">
    <property type="entry name" value="AdoMet_MTases"/>
    <property type="match status" value="1"/>
</dbReference>
<dbReference type="InterPro" id="IPR011639">
    <property type="entry name" value="MethylTrfase_TaqI-like_dom"/>
</dbReference>
<gene>
    <name evidence="7" type="ORF">CLV40_106403</name>
</gene>
<dbReference type="GO" id="GO:0032259">
    <property type="term" value="P:methylation"/>
    <property type="evidence" value="ECO:0007669"/>
    <property type="project" value="UniProtKB-KW"/>
</dbReference>
<feature type="domain" description="Type II methyltransferase M.TaqI-like" evidence="6">
    <location>
        <begin position="37"/>
        <end position="141"/>
    </location>
</feature>
<evidence type="ECO:0000313" key="8">
    <source>
        <dbReference type="Proteomes" id="UP000239203"/>
    </source>
</evidence>
<dbReference type="PANTHER" id="PTHR33841">
    <property type="entry name" value="DNA METHYLTRANSFERASE YEEA-RELATED"/>
    <property type="match status" value="1"/>
</dbReference>
<dbReference type="GO" id="GO:0003676">
    <property type="term" value="F:nucleic acid binding"/>
    <property type="evidence" value="ECO:0007669"/>
    <property type="project" value="InterPro"/>
</dbReference>
<keyword evidence="8" id="KW-1185">Reference proteome</keyword>
<dbReference type="Gene3D" id="3.40.50.150">
    <property type="entry name" value="Vaccinia Virus protein VP39"/>
    <property type="match status" value="1"/>
</dbReference>
<organism evidence="7 8">
    <name type="scientific">Actinokineospora auranticolor</name>
    <dbReference type="NCBI Taxonomy" id="155976"/>
    <lineage>
        <taxon>Bacteria</taxon>
        <taxon>Bacillati</taxon>
        <taxon>Actinomycetota</taxon>
        <taxon>Actinomycetes</taxon>
        <taxon>Pseudonocardiales</taxon>
        <taxon>Pseudonocardiaceae</taxon>
        <taxon>Actinokineospora</taxon>
    </lineage>
</organism>
<dbReference type="EMBL" id="PTIX01000006">
    <property type="protein sequence ID" value="PPK68166.1"/>
    <property type="molecule type" value="Genomic_DNA"/>
</dbReference>
<dbReference type="PANTHER" id="PTHR33841:SF1">
    <property type="entry name" value="DNA METHYLTRANSFERASE A"/>
    <property type="match status" value="1"/>
</dbReference>
<comment type="catalytic activity">
    <reaction evidence="5">
        <text>a 2'-deoxyadenosine in DNA + S-adenosyl-L-methionine = an N(6)-methyl-2'-deoxyadenosine in DNA + S-adenosyl-L-homocysteine + H(+)</text>
        <dbReference type="Rhea" id="RHEA:15197"/>
        <dbReference type="Rhea" id="RHEA-COMP:12418"/>
        <dbReference type="Rhea" id="RHEA-COMP:12419"/>
        <dbReference type="ChEBI" id="CHEBI:15378"/>
        <dbReference type="ChEBI" id="CHEBI:57856"/>
        <dbReference type="ChEBI" id="CHEBI:59789"/>
        <dbReference type="ChEBI" id="CHEBI:90615"/>
        <dbReference type="ChEBI" id="CHEBI:90616"/>
        <dbReference type="EC" id="2.1.1.72"/>
    </reaction>
</comment>
<reference evidence="7 8" key="1">
    <citation type="submission" date="2018-02" db="EMBL/GenBank/DDBJ databases">
        <title>Genomic Encyclopedia of Archaeal and Bacterial Type Strains, Phase II (KMG-II): from individual species to whole genera.</title>
        <authorList>
            <person name="Goeker M."/>
        </authorList>
    </citation>
    <scope>NUCLEOTIDE SEQUENCE [LARGE SCALE GENOMIC DNA]</scope>
    <source>
        <strain evidence="7 8">YU 961-1</strain>
    </source>
</reference>
<dbReference type="PROSITE" id="PS00092">
    <property type="entry name" value="N6_MTASE"/>
    <property type="match status" value="1"/>
</dbReference>
<name>A0A2S6GSJ9_9PSEU</name>
<dbReference type="GO" id="GO:0006304">
    <property type="term" value="P:DNA modification"/>
    <property type="evidence" value="ECO:0007669"/>
    <property type="project" value="InterPro"/>
</dbReference>
<keyword evidence="2 7" id="KW-0489">Methyltransferase</keyword>
<accession>A0A2S6GSJ9</accession>
<sequence length="479" mass="52597">MAKAHPDAVLTGLDLDGQAVAAARERLPGADIRQADFIEADESLPHASFDLVITNPPYVRTQVLGAAAAARLAARFGLKGRIDLTHPFVAMAPDLLRPGGVLALLCSNRFLTTRAGVNVRGLLSERLAVREVFDLGDTRLFEAAVLPAIVVAVKGAQGVARFASAYEVPQEAPEGDLYAALTGQDDTVVRFGARTFAVSVGTLARGAPEQPWRLTNPDRDRRHAHVRSRTWRTLGELARIRVGIKTTADPVFIGDRWDTLPPEHSPEPELLRPLLTHHDVRAWLPPRPPRTQVLYPYLDLPTRTVVDLSAHPRAAAYLGLHRARLEGRRYLRAAGREWFEIWVPQRPSMWREPKIVFPDISPEPRFTVDRSGAVVNGDCYWISVPELVAPGVTCDDLANLVVGVANSAFGARFYDEVCGNRLYAGRRRWITQYVGLLPLPDPTTAAAREVIEAVGSLTAGDHGQLPRLERAVRAAFGEL</sequence>
<evidence type="ECO:0000259" key="6">
    <source>
        <dbReference type="Pfam" id="PF07669"/>
    </source>
</evidence>
<dbReference type="InterPro" id="IPR050953">
    <property type="entry name" value="N4_N6_ade-DNA_methylase"/>
</dbReference>
<comment type="caution">
    <text evidence="7">The sequence shown here is derived from an EMBL/GenBank/DDBJ whole genome shotgun (WGS) entry which is preliminary data.</text>
</comment>
<dbReference type="Proteomes" id="UP000239203">
    <property type="component" value="Unassembled WGS sequence"/>
</dbReference>
<dbReference type="GO" id="GO:0009007">
    <property type="term" value="F:site-specific DNA-methyltransferase (adenine-specific) activity"/>
    <property type="evidence" value="ECO:0007669"/>
    <property type="project" value="UniProtKB-EC"/>
</dbReference>
<dbReference type="SUPFAM" id="SSF53335">
    <property type="entry name" value="S-adenosyl-L-methionine-dependent methyltransferases"/>
    <property type="match status" value="1"/>
</dbReference>
<proteinExistence type="predicted"/>
<dbReference type="AlphaFoldDB" id="A0A2S6GSJ9"/>
<evidence type="ECO:0000313" key="7">
    <source>
        <dbReference type="EMBL" id="PPK68166.1"/>
    </source>
</evidence>
<evidence type="ECO:0000256" key="4">
    <source>
        <dbReference type="ARBA" id="ARBA00022691"/>
    </source>
</evidence>
<keyword evidence="3 7" id="KW-0808">Transferase</keyword>
<evidence type="ECO:0000256" key="3">
    <source>
        <dbReference type="ARBA" id="ARBA00022679"/>
    </source>
</evidence>
<dbReference type="InterPro" id="IPR002052">
    <property type="entry name" value="DNA_methylase_N6_adenine_CS"/>
</dbReference>
<dbReference type="Pfam" id="PF07669">
    <property type="entry name" value="Eco57I"/>
    <property type="match status" value="1"/>
</dbReference>
<protein>
    <recommendedName>
        <fullName evidence="1">site-specific DNA-methyltransferase (adenine-specific)</fullName>
        <ecNumber evidence="1">2.1.1.72</ecNumber>
    </recommendedName>
</protein>
<evidence type="ECO:0000256" key="5">
    <source>
        <dbReference type="ARBA" id="ARBA00047942"/>
    </source>
</evidence>
<keyword evidence="4" id="KW-0949">S-adenosyl-L-methionine</keyword>
<evidence type="ECO:0000256" key="2">
    <source>
        <dbReference type="ARBA" id="ARBA00022603"/>
    </source>
</evidence>